<dbReference type="KEGG" id="kcr:Kcr_1054"/>
<dbReference type="GeneID" id="6094331"/>
<keyword evidence="2" id="KW-0274">FAD</keyword>
<keyword evidence="4" id="KW-1015">Disulfide bond</keyword>
<dbReference type="RefSeq" id="WP_012309697.1">
    <property type="nucleotide sequence ID" value="NC_010482.1"/>
</dbReference>
<evidence type="ECO:0000256" key="5">
    <source>
        <dbReference type="ARBA" id="ARBA00023284"/>
    </source>
</evidence>
<evidence type="ECO:0000256" key="2">
    <source>
        <dbReference type="ARBA" id="ARBA00022827"/>
    </source>
</evidence>
<feature type="domain" description="FAD/NAD(P)-binding" evidence="6">
    <location>
        <begin position="14"/>
        <end position="301"/>
    </location>
</feature>
<evidence type="ECO:0000313" key="8">
    <source>
        <dbReference type="Proteomes" id="UP000001686"/>
    </source>
</evidence>
<keyword evidence="1" id="KW-0285">Flavoprotein</keyword>
<dbReference type="STRING" id="374847.Kcr_1054"/>
<evidence type="ECO:0000256" key="4">
    <source>
        <dbReference type="ARBA" id="ARBA00023157"/>
    </source>
</evidence>
<evidence type="ECO:0000259" key="6">
    <source>
        <dbReference type="Pfam" id="PF07992"/>
    </source>
</evidence>
<dbReference type="FunCoup" id="B1L5S1">
    <property type="interactions" value="23"/>
</dbReference>
<dbReference type="InParanoid" id="B1L5S1"/>
<protein>
    <submittedName>
        <fullName evidence="7">Thioredoxin reductase</fullName>
    </submittedName>
</protein>
<dbReference type="PRINTS" id="PR00469">
    <property type="entry name" value="PNDRDTASEII"/>
</dbReference>
<dbReference type="InterPro" id="IPR036188">
    <property type="entry name" value="FAD/NAD-bd_sf"/>
</dbReference>
<evidence type="ECO:0000256" key="3">
    <source>
        <dbReference type="ARBA" id="ARBA00023002"/>
    </source>
</evidence>
<dbReference type="HOGENOM" id="CLU_031864_5_3_2"/>
<dbReference type="InterPro" id="IPR050097">
    <property type="entry name" value="Ferredoxin-NADP_redctase_2"/>
</dbReference>
<dbReference type="PRINTS" id="PR00368">
    <property type="entry name" value="FADPNR"/>
</dbReference>
<dbReference type="AlphaFoldDB" id="B1L5S1"/>
<accession>B1L5S1</accession>
<dbReference type="PROSITE" id="PS00573">
    <property type="entry name" value="PYRIDINE_REDOX_2"/>
    <property type="match status" value="1"/>
</dbReference>
<dbReference type="GO" id="GO:0005737">
    <property type="term" value="C:cytoplasm"/>
    <property type="evidence" value="ECO:0007669"/>
    <property type="project" value="InterPro"/>
</dbReference>
<name>B1L5S1_KORCO</name>
<dbReference type="GO" id="GO:0004791">
    <property type="term" value="F:thioredoxin-disulfide reductase (NADPH) activity"/>
    <property type="evidence" value="ECO:0000318"/>
    <property type="project" value="GO_Central"/>
</dbReference>
<dbReference type="PhylomeDB" id="B1L5S1"/>
<dbReference type="NCBIfam" id="TIGR01292">
    <property type="entry name" value="TRX_reduct"/>
    <property type="match status" value="1"/>
</dbReference>
<keyword evidence="5" id="KW-0676">Redox-active center</keyword>
<keyword evidence="8" id="KW-1185">Reference proteome</keyword>
<dbReference type="PANTHER" id="PTHR48105">
    <property type="entry name" value="THIOREDOXIN REDUCTASE 1-RELATED-RELATED"/>
    <property type="match status" value="1"/>
</dbReference>
<keyword evidence="3" id="KW-0560">Oxidoreductase</keyword>
<evidence type="ECO:0000256" key="1">
    <source>
        <dbReference type="ARBA" id="ARBA00022630"/>
    </source>
</evidence>
<dbReference type="Gene3D" id="3.50.50.60">
    <property type="entry name" value="FAD/NAD(P)-binding domain"/>
    <property type="match status" value="2"/>
</dbReference>
<organism evidence="7 8">
    <name type="scientific">Korarchaeum cryptofilum (strain OPF8)</name>
    <dbReference type="NCBI Taxonomy" id="374847"/>
    <lineage>
        <taxon>Archaea</taxon>
        <taxon>Thermoproteota</taxon>
        <taxon>Candidatus Korarchaeia</taxon>
        <taxon>Candidatus Korarchaeales</taxon>
        <taxon>Candidatus Korarchaeaceae</taxon>
        <taxon>Candidatus Korarchaeum</taxon>
    </lineage>
</organism>
<dbReference type="eggNOG" id="arCOG01296">
    <property type="taxonomic scope" value="Archaea"/>
</dbReference>
<sequence length="329" mass="35380">MFFMPQARVERDNDVIIVGGGPGGLTAAIYLARYGLKVLVIEKSVPGGKININPVIENYPGFESISGEELGRRMHEHALKSGARILSPEEVVKLELTGELKRVYTSSGKEFQARALIIATGAEERKLGIPGEGEFFGKGVSYCAVCDGPLFKGKRVIVVGGGNTAAISSIYLSKIAKEVILVHRRSSMRAEKALVDNLMSRENVKFLFNSVLTAIVGEGRVEGARVRDLESGEESFIEADGVFILIGVEPNSKIAREAGVETDERGFIKVDCWQRTNIPGVYAVGDVTGEPLQIAKAVGDGVRAAVDIYDRIFGGSYARASSQGPSRTS</sequence>
<dbReference type="InterPro" id="IPR005982">
    <property type="entry name" value="Thioredox_Rdtase"/>
</dbReference>
<dbReference type="GO" id="GO:0019430">
    <property type="term" value="P:removal of superoxide radicals"/>
    <property type="evidence" value="ECO:0007669"/>
    <property type="project" value="InterPro"/>
</dbReference>
<dbReference type="InterPro" id="IPR023753">
    <property type="entry name" value="FAD/NAD-binding_dom"/>
</dbReference>
<dbReference type="GO" id="GO:0045454">
    <property type="term" value="P:cell redox homeostasis"/>
    <property type="evidence" value="ECO:0000318"/>
    <property type="project" value="GO_Central"/>
</dbReference>
<gene>
    <name evidence="7" type="ordered locus">Kcr_1054</name>
</gene>
<dbReference type="Proteomes" id="UP000001686">
    <property type="component" value="Chromosome"/>
</dbReference>
<dbReference type="SUPFAM" id="SSF51905">
    <property type="entry name" value="FAD/NAD(P)-binding domain"/>
    <property type="match status" value="1"/>
</dbReference>
<dbReference type="Pfam" id="PF07992">
    <property type="entry name" value="Pyr_redox_2"/>
    <property type="match status" value="1"/>
</dbReference>
<dbReference type="EMBL" id="CP000968">
    <property type="protein sequence ID" value="ACB07800.1"/>
    <property type="molecule type" value="Genomic_DNA"/>
</dbReference>
<reference evidence="7 8" key="1">
    <citation type="journal article" date="2008" name="Proc. Natl. Acad. Sci. U.S.A.">
        <title>A korarchaeal genome reveals new insights into the evolution of the Archaea.</title>
        <authorList>
            <person name="Elkins J.G."/>
            <person name="Podar M."/>
            <person name="Graham D.E."/>
            <person name="Makarova K.S."/>
            <person name="Wolf Y."/>
            <person name="Randau L."/>
            <person name="Hedlund B.P."/>
            <person name="Brochier-Armanet C."/>
            <person name="Kunin V."/>
            <person name="Anderson I."/>
            <person name="Lapidus A."/>
            <person name="Goltsman E."/>
            <person name="Barry K."/>
            <person name="Koonin E.V."/>
            <person name="Hugenholtz P."/>
            <person name="Kyrpides N."/>
            <person name="Wanner G."/>
            <person name="Richardson P."/>
            <person name="Keller M."/>
            <person name="Stetter K.O."/>
        </authorList>
    </citation>
    <scope>NUCLEOTIDE SEQUENCE [LARGE SCALE GENOMIC DNA]</scope>
    <source>
        <strain evidence="8">OPF8</strain>
    </source>
</reference>
<dbReference type="EnsemblBacteria" id="ACB07800">
    <property type="protein sequence ID" value="ACB07800"/>
    <property type="gene ID" value="Kcr_1054"/>
</dbReference>
<proteinExistence type="predicted"/>
<dbReference type="InterPro" id="IPR008255">
    <property type="entry name" value="Pyr_nucl-diS_OxRdtase_2_AS"/>
</dbReference>
<evidence type="ECO:0000313" key="7">
    <source>
        <dbReference type="EMBL" id="ACB07800.1"/>
    </source>
</evidence>